<dbReference type="SUPFAM" id="SSF52075">
    <property type="entry name" value="Outer arm dynein light chain 1"/>
    <property type="match status" value="1"/>
</dbReference>
<dbReference type="AlphaFoldDB" id="A0A0D7B592"/>
<dbReference type="GO" id="GO:0005737">
    <property type="term" value="C:cytoplasm"/>
    <property type="evidence" value="ECO:0007669"/>
    <property type="project" value="TreeGrafter"/>
</dbReference>
<accession>A0A0D7B592</accession>
<feature type="region of interest" description="Disordered" evidence="3">
    <location>
        <begin position="1"/>
        <end position="26"/>
    </location>
</feature>
<name>A0A0D7B592_9AGAR</name>
<dbReference type="OrthoDB" id="1394818at2759"/>
<dbReference type="STRING" id="1314674.A0A0D7B592"/>
<dbReference type="InterPro" id="IPR032675">
    <property type="entry name" value="LRR_dom_sf"/>
</dbReference>
<feature type="compositionally biased region" description="Low complexity" evidence="3">
    <location>
        <begin position="653"/>
        <end position="670"/>
    </location>
</feature>
<feature type="compositionally biased region" description="Low complexity" evidence="3">
    <location>
        <begin position="418"/>
        <end position="438"/>
    </location>
</feature>
<gene>
    <name evidence="4" type="ORF">CYLTODRAFT_492360</name>
</gene>
<feature type="compositionally biased region" description="Low complexity" evidence="3">
    <location>
        <begin position="732"/>
        <end position="757"/>
    </location>
</feature>
<dbReference type="PANTHER" id="PTHR48051:SF46">
    <property type="entry name" value="LEUCINE RICH REPEAT-CONTAINING DOMAIN PROTEIN"/>
    <property type="match status" value="1"/>
</dbReference>
<evidence type="ECO:0008006" key="6">
    <source>
        <dbReference type="Google" id="ProtNLM"/>
    </source>
</evidence>
<feature type="compositionally biased region" description="Polar residues" evidence="3">
    <location>
        <begin position="928"/>
        <end position="937"/>
    </location>
</feature>
<dbReference type="Proteomes" id="UP000054007">
    <property type="component" value="Unassembled WGS sequence"/>
</dbReference>
<feature type="region of interest" description="Disordered" evidence="3">
    <location>
        <begin position="244"/>
        <end position="270"/>
    </location>
</feature>
<organism evidence="4 5">
    <name type="scientific">Cylindrobasidium torrendii FP15055 ss-10</name>
    <dbReference type="NCBI Taxonomy" id="1314674"/>
    <lineage>
        <taxon>Eukaryota</taxon>
        <taxon>Fungi</taxon>
        <taxon>Dikarya</taxon>
        <taxon>Basidiomycota</taxon>
        <taxon>Agaricomycotina</taxon>
        <taxon>Agaricomycetes</taxon>
        <taxon>Agaricomycetidae</taxon>
        <taxon>Agaricales</taxon>
        <taxon>Marasmiineae</taxon>
        <taxon>Physalacriaceae</taxon>
        <taxon>Cylindrobasidium</taxon>
    </lineage>
</organism>
<feature type="region of interest" description="Disordered" evidence="3">
    <location>
        <begin position="284"/>
        <end position="464"/>
    </location>
</feature>
<protein>
    <recommendedName>
        <fullName evidence="6">L domain-like protein</fullName>
    </recommendedName>
</protein>
<dbReference type="Pfam" id="PF10428">
    <property type="entry name" value="SOG2"/>
    <property type="match status" value="1"/>
</dbReference>
<feature type="compositionally biased region" description="Low complexity" evidence="3">
    <location>
        <begin position="284"/>
        <end position="293"/>
    </location>
</feature>
<feature type="compositionally biased region" description="Polar residues" evidence="3">
    <location>
        <begin position="961"/>
        <end position="979"/>
    </location>
</feature>
<dbReference type="InterPro" id="IPR003591">
    <property type="entry name" value="Leu-rich_rpt_typical-subtyp"/>
</dbReference>
<dbReference type="InterPro" id="IPR001611">
    <property type="entry name" value="Leu-rich_rpt"/>
</dbReference>
<dbReference type="PROSITE" id="PS51450">
    <property type="entry name" value="LRR"/>
    <property type="match status" value="1"/>
</dbReference>
<reference evidence="4 5" key="1">
    <citation type="journal article" date="2015" name="Fungal Genet. Biol.">
        <title>Evolution of novel wood decay mechanisms in Agaricales revealed by the genome sequences of Fistulina hepatica and Cylindrobasidium torrendii.</title>
        <authorList>
            <person name="Floudas D."/>
            <person name="Held B.W."/>
            <person name="Riley R."/>
            <person name="Nagy L.G."/>
            <person name="Koehler G."/>
            <person name="Ransdell A.S."/>
            <person name="Younus H."/>
            <person name="Chow J."/>
            <person name="Chiniquy J."/>
            <person name="Lipzen A."/>
            <person name="Tritt A."/>
            <person name="Sun H."/>
            <person name="Haridas S."/>
            <person name="LaButti K."/>
            <person name="Ohm R.A."/>
            <person name="Kues U."/>
            <person name="Blanchette R.A."/>
            <person name="Grigoriev I.V."/>
            <person name="Minto R.E."/>
            <person name="Hibbett D.S."/>
        </authorList>
    </citation>
    <scope>NUCLEOTIDE SEQUENCE [LARGE SCALE GENOMIC DNA]</scope>
    <source>
        <strain evidence="4 5">FP15055 ss-10</strain>
    </source>
</reference>
<feature type="compositionally biased region" description="Low complexity" evidence="3">
    <location>
        <begin position="940"/>
        <end position="949"/>
    </location>
</feature>
<proteinExistence type="predicted"/>
<evidence type="ECO:0000313" key="4">
    <source>
        <dbReference type="EMBL" id="KIY65385.1"/>
    </source>
</evidence>
<feature type="region of interest" description="Disordered" evidence="3">
    <location>
        <begin position="647"/>
        <end position="673"/>
    </location>
</feature>
<feature type="region of interest" description="Disordered" evidence="3">
    <location>
        <begin position="726"/>
        <end position="798"/>
    </location>
</feature>
<feature type="region of interest" description="Disordered" evidence="3">
    <location>
        <begin position="925"/>
        <end position="1010"/>
    </location>
</feature>
<feature type="compositionally biased region" description="Polar residues" evidence="3">
    <location>
        <begin position="244"/>
        <end position="258"/>
    </location>
</feature>
<feature type="compositionally biased region" description="Low complexity" evidence="3">
    <location>
        <begin position="766"/>
        <end position="786"/>
    </location>
</feature>
<keyword evidence="1" id="KW-0433">Leucine-rich repeat</keyword>
<dbReference type="EMBL" id="KN880592">
    <property type="protein sequence ID" value="KIY65385.1"/>
    <property type="molecule type" value="Genomic_DNA"/>
</dbReference>
<keyword evidence="5" id="KW-1185">Reference proteome</keyword>
<dbReference type="InterPro" id="IPR019487">
    <property type="entry name" value="RAM_signalling_pathway_SOG2"/>
</dbReference>
<dbReference type="PANTHER" id="PTHR48051">
    <property type="match status" value="1"/>
</dbReference>
<dbReference type="Gene3D" id="3.80.10.10">
    <property type="entry name" value="Ribonuclease Inhibitor"/>
    <property type="match status" value="1"/>
</dbReference>
<sequence>MPFHQPHERSDVMASPSTMMATGKPTPSLYSSSWSKSAAYPPVPLTHAAIEAALGNSNDGGATMVLMKHELTDIGSAAAEELATIGSRALEGEQQVERLALGANHLSTLPNQFAMLSRLRYLTLKGNHFTTFPDVLTRMPALDTLDISHNKIRSLPNQPGDLINLRVFCLSRNKLARLPEYLPQFRQLAVLEVDRNPIEWPPAMIMERPAKFATPDQMHDWVRALQSWIQTEGEHDESAFVNVSKVSSTPSREGSFSPWSRLPSDAEFDEGVTPHARSFSIDSNLSASSSVADSDLETPSSSYGELSRPPPLHLGILSTDSAESSPTRSFENMLPSPADSEFSLGEPTAHPSPASLVQSQMHGRNDSYASDAAPQMRPLNLPGKKSMPDLRTARFPFATPRKIAELPPSRPKIMEEPSVASSSSPSTSRKDSSSSASSGFQQARPAPRHRLKPSVQIEPLANQEPNGHIAYERNSYFRRISTLPASSISATMPKPLLALIDCARSILFAVSQIYQTLEHYTVFAIDERLSSVLRKVLDPANSDMMQLISCLDRFDTISRKTVPSRSICRAVVKSCRNAVAVFGKAVSVLSLQLKVIANADDIRYVRSLILVLYGAAAEISWAWQAMAPHLDALKPLLRARPHGASPMASEHYYSSTPSSATQSPAQSSYSLPSVRLRNGGGGVRIERRHAGSFSMKDVEIGKSLPSYDDVPMPQLSRSLMNTATLRAKRKGSSALAPVSVTVSSPSPTSPGPRMSPSDVSSHARTDSLASSLSPDSSTSSPTIPTARAPMLDSTSSKSQVDKEALQAVQNAVTVAPAVWALMEDVLGDVLDARGEMRECLSRARVVTRRLGELVRAMKDTHGDSATDKGMLREDAHSFLKCVVQLSNIVKTYNGSRSSALRNNMYKLTNSTEEFAILLHVSSFAPPASSMSRSTPTLPMSAGSGNGSRNASEEKLSGLGLSRTQSAHGVTNAKTRSATPDRNGPRSAHPTMQTFKLPTMRRYRGRAEDSG</sequence>
<dbReference type="InterPro" id="IPR050216">
    <property type="entry name" value="LRR_domain-containing"/>
</dbReference>
<evidence type="ECO:0000313" key="5">
    <source>
        <dbReference type="Proteomes" id="UP000054007"/>
    </source>
</evidence>
<keyword evidence="2" id="KW-0677">Repeat</keyword>
<feature type="compositionally biased region" description="Basic and acidic residues" evidence="3">
    <location>
        <begin position="1"/>
        <end position="11"/>
    </location>
</feature>
<evidence type="ECO:0000256" key="2">
    <source>
        <dbReference type="ARBA" id="ARBA00022737"/>
    </source>
</evidence>
<feature type="compositionally biased region" description="Polar residues" evidence="3">
    <location>
        <begin position="318"/>
        <end position="330"/>
    </location>
</feature>
<evidence type="ECO:0000256" key="1">
    <source>
        <dbReference type="ARBA" id="ARBA00022614"/>
    </source>
</evidence>
<evidence type="ECO:0000256" key="3">
    <source>
        <dbReference type="SAM" id="MobiDB-lite"/>
    </source>
</evidence>
<dbReference type="SMART" id="SM00369">
    <property type="entry name" value="LRR_TYP"/>
    <property type="match status" value="4"/>
</dbReference>